<protein>
    <submittedName>
        <fullName evidence="1">Phage Gp37/Gp68 family protein</fullName>
    </submittedName>
</protein>
<proteinExistence type="predicted"/>
<dbReference type="Proteomes" id="UP000765845">
    <property type="component" value="Unassembled WGS sequence"/>
</dbReference>
<name>A0ABX1GEM6_9GAMM</name>
<accession>A0ABX1GEM6</accession>
<reference evidence="1 2" key="1">
    <citation type="submission" date="2020-04" db="EMBL/GenBank/DDBJ databases">
        <authorList>
            <person name="Yoon J."/>
        </authorList>
    </citation>
    <scope>NUCLEOTIDE SEQUENCE [LARGE SCALE GENOMIC DNA]</scope>
    <source>
        <strain evidence="1 2">KMU-166</strain>
    </source>
</reference>
<comment type="caution">
    <text evidence="1">The sequence shown here is derived from an EMBL/GenBank/DDBJ whole genome shotgun (WGS) entry which is preliminary data.</text>
</comment>
<dbReference type="EMBL" id="JAAWWK010000002">
    <property type="protein sequence ID" value="NKI17400.1"/>
    <property type="molecule type" value="Genomic_DNA"/>
</dbReference>
<organism evidence="1 2">
    <name type="scientific">Spongiibacter thalassae</name>
    <dbReference type="NCBI Taxonomy" id="2721624"/>
    <lineage>
        <taxon>Bacteria</taxon>
        <taxon>Pseudomonadati</taxon>
        <taxon>Pseudomonadota</taxon>
        <taxon>Gammaproteobacteria</taxon>
        <taxon>Cellvibrionales</taxon>
        <taxon>Spongiibacteraceae</taxon>
        <taxon>Spongiibacter</taxon>
    </lineage>
</organism>
<gene>
    <name evidence="1" type="ORF">HCU74_08220</name>
</gene>
<dbReference type="RefSeq" id="WP_168449899.1">
    <property type="nucleotide sequence ID" value="NZ_JAAWWK010000002.1"/>
</dbReference>
<evidence type="ECO:0000313" key="2">
    <source>
        <dbReference type="Proteomes" id="UP000765845"/>
    </source>
</evidence>
<evidence type="ECO:0000313" key="1">
    <source>
        <dbReference type="EMBL" id="NKI17400.1"/>
    </source>
</evidence>
<dbReference type="Pfam" id="PF07505">
    <property type="entry name" value="DUF5131"/>
    <property type="match status" value="1"/>
</dbReference>
<keyword evidence="2" id="KW-1185">Reference proteome</keyword>
<dbReference type="InterPro" id="IPR011101">
    <property type="entry name" value="DUF5131"/>
</dbReference>
<sequence length="366" mass="41506">MGDKTGIEWTDATWNPIRGCSRVSDGCRNCYAETVANRFKGPGLPYEGLIAKGGQWNGKIRIVEHLIDQPLRWRRPRRIFVNSMSDLFHENVPDELIDKVFAVMALCPQHTFQVLTKRPNRMLEYCKSLGKHRSVDRVSIASAQLQADGLFSYTHTSGGWCLPNVWLGVSVEDQATAEERIPLLLATPAAVRWISAEPLLGPLDLDLSRCETHDRDFITDDEHCGECLADGWSGDMPTGHWLDPLNGGLDWVVVGGESGSGARPMHPEWPRYLRDQCVNAGVPFLFKQWGDWGDEESIERTGTAWCGWWELYPEDGGAPRKTWTRVWPEVTHEVFKVGKKHAGRYLGDRTWDEYPPAHNLSRELRK</sequence>